<name>A0A3L6S037_PANMI</name>
<dbReference type="InterPro" id="IPR001245">
    <property type="entry name" value="Ser-Thr/Tyr_kinase_cat_dom"/>
</dbReference>
<dbReference type="InterPro" id="IPR011009">
    <property type="entry name" value="Kinase-like_dom_sf"/>
</dbReference>
<gene>
    <name evidence="3" type="ORF">C2845_PM09G16560</name>
</gene>
<dbReference type="Pfam" id="PF07714">
    <property type="entry name" value="PK_Tyr_Ser-Thr"/>
    <property type="match status" value="1"/>
</dbReference>
<feature type="region of interest" description="Disordered" evidence="1">
    <location>
        <begin position="199"/>
        <end position="230"/>
    </location>
</feature>
<dbReference type="Proteomes" id="UP000275267">
    <property type="component" value="Unassembled WGS sequence"/>
</dbReference>
<dbReference type="Gene3D" id="3.30.200.20">
    <property type="entry name" value="Phosphorylase Kinase, domain 1"/>
    <property type="match status" value="2"/>
</dbReference>
<feature type="domain" description="Protein kinase" evidence="2">
    <location>
        <begin position="246"/>
        <end position="478"/>
    </location>
</feature>
<dbReference type="SUPFAM" id="SSF56112">
    <property type="entry name" value="Protein kinase-like (PK-like)"/>
    <property type="match status" value="2"/>
</dbReference>
<dbReference type="GO" id="GO:0005524">
    <property type="term" value="F:ATP binding"/>
    <property type="evidence" value="ECO:0007669"/>
    <property type="project" value="InterPro"/>
</dbReference>
<dbReference type="OrthoDB" id="61110at2759"/>
<dbReference type="GO" id="GO:0004672">
    <property type="term" value="F:protein kinase activity"/>
    <property type="evidence" value="ECO:0007669"/>
    <property type="project" value="InterPro"/>
</dbReference>
<evidence type="ECO:0000256" key="1">
    <source>
        <dbReference type="SAM" id="MobiDB-lite"/>
    </source>
</evidence>
<sequence>MDGESSRYDMLENIIIDANSAPCIIQLEYLRKITNNFSDDQLLGEGGFGKGVLQNGKMIAVKKLNRDSKLVLQERQFKNEHEFVEHNGKYIFAEMQQRLLCLEYLPNGSLDRHLSEIITGSRLNSFSFSSPTSCQDFVECALKNWTQRLERPPSETDCKQIKSCLEIGIGCINFKKEERPTITEITERLHRWESKNCNVHNEEMPPSADKPDINWTSATAGADNRDETQGRNLFRRQLSHAATKGFALEAKIYEGRFVTVYRGNLPDGREVAIKRDESGPGFRSELTFLSIYNHKHLIGLVGYCKENEERLLVYEYLKNGALCDHLHPKATPSLLSPVVSSWKLRIKILLDASRGIEYLHSYAVPSIIHRNIKSSNILLDAGWTARVSDFGLWVTEPEGQEHLPVEAAGTVGYMDPEYYAQRSLTVKSDTYSFGVVMLEVLTGKPAIFKDEADGGSPVSVVDYAVPSIVAWEVGRKVL</sequence>
<keyword evidence="4" id="KW-1185">Reference proteome</keyword>
<comment type="caution">
    <text evidence="3">The sequence shown here is derived from an EMBL/GenBank/DDBJ whole genome shotgun (WGS) entry which is preliminary data.</text>
</comment>
<dbReference type="STRING" id="4540.A0A3L6S037"/>
<proteinExistence type="predicted"/>
<dbReference type="PANTHER" id="PTHR46146:SF3">
    <property type="entry name" value="SERINE_THREONINE-PROTEIN KINASE-LIKE PROTEIN CCR3-RELATED"/>
    <property type="match status" value="1"/>
</dbReference>
<dbReference type="PROSITE" id="PS50011">
    <property type="entry name" value="PROTEIN_KINASE_DOM"/>
    <property type="match status" value="1"/>
</dbReference>
<organism evidence="3 4">
    <name type="scientific">Panicum miliaceum</name>
    <name type="common">Proso millet</name>
    <name type="synonym">Broomcorn millet</name>
    <dbReference type="NCBI Taxonomy" id="4540"/>
    <lineage>
        <taxon>Eukaryota</taxon>
        <taxon>Viridiplantae</taxon>
        <taxon>Streptophyta</taxon>
        <taxon>Embryophyta</taxon>
        <taxon>Tracheophyta</taxon>
        <taxon>Spermatophyta</taxon>
        <taxon>Magnoliopsida</taxon>
        <taxon>Liliopsida</taxon>
        <taxon>Poales</taxon>
        <taxon>Poaceae</taxon>
        <taxon>PACMAD clade</taxon>
        <taxon>Panicoideae</taxon>
        <taxon>Panicodae</taxon>
        <taxon>Paniceae</taxon>
        <taxon>Panicinae</taxon>
        <taxon>Panicum</taxon>
        <taxon>Panicum sect. Panicum</taxon>
    </lineage>
</organism>
<evidence type="ECO:0000259" key="2">
    <source>
        <dbReference type="PROSITE" id="PS50011"/>
    </source>
</evidence>
<evidence type="ECO:0000313" key="3">
    <source>
        <dbReference type="EMBL" id="RLN12646.1"/>
    </source>
</evidence>
<dbReference type="Gene3D" id="1.10.510.10">
    <property type="entry name" value="Transferase(Phosphotransferase) domain 1"/>
    <property type="match status" value="1"/>
</dbReference>
<dbReference type="EMBL" id="PQIB02000006">
    <property type="protein sequence ID" value="RLN12646.1"/>
    <property type="molecule type" value="Genomic_DNA"/>
</dbReference>
<reference evidence="4" key="1">
    <citation type="journal article" date="2019" name="Nat. Commun.">
        <title>The genome of broomcorn millet.</title>
        <authorList>
            <person name="Zou C."/>
            <person name="Miki D."/>
            <person name="Li D."/>
            <person name="Tang Q."/>
            <person name="Xiao L."/>
            <person name="Rajput S."/>
            <person name="Deng P."/>
            <person name="Jia W."/>
            <person name="Huang R."/>
            <person name="Zhang M."/>
            <person name="Sun Y."/>
            <person name="Hu J."/>
            <person name="Fu X."/>
            <person name="Schnable P.S."/>
            <person name="Li F."/>
            <person name="Zhang H."/>
            <person name="Feng B."/>
            <person name="Zhu X."/>
            <person name="Liu R."/>
            <person name="Schnable J.C."/>
            <person name="Zhu J.-K."/>
            <person name="Zhang H."/>
        </authorList>
    </citation>
    <scope>NUCLEOTIDE SEQUENCE [LARGE SCALE GENOMIC DNA]</scope>
</reference>
<protein>
    <submittedName>
        <fullName evidence="3">Serine/threonine-protein kinase-like protein CCR3</fullName>
    </submittedName>
</protein>
<dbReference type="AlphaFoldDB" id="A0A3L6S037"/>
<accession>A0A3L6S037</accession>
<dbReference type="PANTHER" id="PTHR46146">
    <property type="entry name" value="SERINE/THREONINE-PROTEIN KINASE-LIKE PROTEIN CCR4"/>
    <property type="match status" value="1"/>
</dbReference>
<dbReference type="InterPro" id="IPR000719">
    <property type="entry name" value="Prot_kinase_dom"/>
</dbReference>
<evidence type="ECO:0000313" key="4">
    <source>
        <dbReference type="Proteomes" id="UP000275267"/>
    </source>
</evidence>